<evidence type="ECO:0000259" key="1">
    <source>
        <dbReference type="Pfam" id="PF13456"/>
    </source>
</evidence>
<dbReference type="PANTHER" id="PTHR47723">
    <property type="entry name" value="OS05G0353850 PROTEIN"/>
    <property type="match status" value="1"/>
</dbReference>
<gene>
    <name evidence="2" type="ORF">Sradi_6224500</name>
</gene>
<dbReference type="InterPro" id="IPR036397">
    <property type="entry name" value="RNaseH_sf"/>
</dbReference>
<sequence length="92" mass="10370">MTASRLGFVLQRPRPSLIKMVKWIPPTDLWFELNWDDTSKGNPRPTGSRGLLQDGHGDMVFAFYAYLDINTNTFAELYAVVHGLEIASDQGI</sequence>
<evidence type="ECO:0000313" key="2">
    <source>
        <dbReference type="EMBL" id="KAL0303564.1"/>
    </source>
</evidence>
<dbReference type="Pfam" id="PF13456">
    <property type="entry name" value="RVT_3"/>
    <property type="match status" value="1"/>
</dbReference>
<dbReference type="InterPro" id="IPR012337">
    <property type="entry name" value="RNaseH-like_sf"/>
</dbReference>
<organism evidence="2">
    <name type="scientific">Sesamum radiatum</name>
    <name type="common">Black benniseed</name>
    <dbReference type="NCBI Taxonomy" id="300843"/>
    <lineage>
        <taxon>Eukaryota</taxon>
        <taxon>Viridiplantae</taxon>
        <taxon>Streptophyta</taxon>
        <taxon>Embryophyta</taxon>
        <taxon>Tracheophyta</taxon>
        <taxon>Spermatophyta</taxon>
        <taxon>Magnoliopsida</taxon>
        <taxon>eudicotyledons</taxon>
        <taxon>Gunneridae</taxon>
        <taxon>Pentapetalae</taxon>
        <taxon>asterids</taxon>
        <taxon>lamiids</taxon>
        <taxon>Lamiales</taxon>
        <taxon>Pedaliaceae</taxon>
        <taxon>Sesamum</taxon>
    </lineage>
</organism>
<dbReference type="PANTHER" id="PTHR47723:SF19">
    <property type="entry name" value="POLYNUCLEOTIDYL TRANSFERASE, RIBONUCLEASE H-LIKE SUPERFAMILY PROTEIN"/>
    <property type="match status" value="1"/>
</dbReference>
<dbReference type="Gene3D" id="3.30.420.10">
    <property type="entry name" value="Ribonuclease H-like superfamily/Ribonuclease H"/>
    <property type="match status" value="1"/>
</dbReference>
<dbReference type="GO" id="GO:0004523">
    <property type="term" value="F:RNA-DNA hybrid ribonuclease activity"/>
    <property type="evidence" value="ECO:0007669"/>
    <property type="project" value="InterPro"/>
</dbReference>
<dbReference type="AlphaFoldDB" id="A0AAW2KAY9"/>
<proteinExistence type="predicted"/>
<comment type="caution">
    <text evidence="2">The sequence shown here is derived from an EMBL/GenBank/DDBJ whole genome shotgun (WGS) entry which is preliminary data.</text>
</comment>
<dbReference type="InterPro" id="IPR002156">
    <property type="entry name" value="RNaseH_domain"/>
</dbReference>
<dbReference type="InterPro" id="IPR053151">
    <property type="entry name" value="RNase_H-like"/>
</dbReference>
<reference evidence="2" key="1">
    <citation type="submission" date="2020-06" db="EMBL/GenBank/DDBJ databases">
        <authorList>
            <person name="Li T."/>
            <person name="Hu X."/>
            <person name="Zhang T."/>
            <person name="Song X."/>
            <person name="Zhang H."/>
            <person name="Dai N."/>
            <person name="Sheng W."/>
            <person name="Hou X."/>
            <person name="Wei L."/>
        </authorList>
    </citation>
    <scope>NUCLEOTIDE SEQUENCE</scope>
    <source>
        <strain evidence="2">G02</strain>
        <tissue evidence="2">Leaf</tissue>
    </source>
</reference>
<reference evidence="2" key="2">
    <citation type="journal article" date="2024" name="Plant">
        <title>Genomic evolution and insights into agronomic trait innovations of Sesamum species.</title>
        <authorList>
            <person name="Miao H."/>
            <person name="Wang L."/>
            <person name="Qu L."/>
            <person name="Liu H."/>
            <person name="Sun Y."/>
            <person name="Le M."/>
            <person name="Wang Q."/>
            <person name="Wei S."/>
            <person name="Zheng Y."/>
            <person name="Lin W."/>
            <person name="Duan Y."/>
            <person name="Cao H."/>
            <person name="Xiong S."/>
            <person name="Wang X."/>
            <person name="Wei L."/>
            <person name="Li C."/>
            <person name="Ma Q."/>
            <person name="Ju M."/>
            <person name="Zhao R."/>
            <person name="Li G."/>
            <person name="Mu C."/>
            <person name="Tian Q."/>
            <person name="Mei H."/>
            <person name="Zhang T."/>
            <person name="Gao T."/>
            <person name="Zhang H."/>
        </authorList>
    </citation>
    <scope>NUCLEOTIDE SEQUENCE</scope>
    <source>
        <strain evidence="2">G02</strain>
    </source>
</reference>
<dbReference type="GO" id="GO:0003676">
    <property type="term" value="F:nucleic acid binding"/>
    <property type="evidence" value="ECO:0007669"/>
    <property type="project" value="InterPro"/>
</dbReference>
<feature type="domain" description="RNase H type-1" evidence="1">
    <location>
        <begin position="39"/>
        <end position="92"/>
    </location>
</feature>
<dbReference type="CDD" id="cd06222">
    <property type="entry name" value="RNase_H_like"/>
    <property type="match status" value="1"/>
</dbReference>
<accession>A0AAW2KAY9</accession>
<protein>
    <recommendedName>
        <fullName evidence="1">RNase H type-1 domain-containing protein</fullName>
    </recommendedName>
</protein>
<dbReference type="SUPFAM" id="SSF53098">
    <property type="entry name" value="Ribonuclease H-like"/>
    <property type="match status" value="1"/>
</dbReference>
<dbReference type="InterPro" id="IPR044730">
    <property type="entry name" value="RNase_H-like_dom_plant"/>
</dbReference>
<name>A0AAW2KAY9_SESRA</name>
<dbReference type="EMBL" id="JACGWJ010000029">
    <property type="protein sequence ID" value="KAL0303564.1"/>
    <property type="molecule type" value="Genomic_DNA"/>
</dbReference>